<organism evidence="2 3">
    <name type="scientific">Micromonospora sonchi</name>
    <dbReference type="NCBI Taxonomy" id="1763543"/>
    <lineage>
        <taxon>Bacteria</taxon>
        <taxon>Bacillati</taxon>
        <taxon>Actinomycetota</taxon>
        <taxon>Actinomycetes</taxon>
        <taxon>Micromonosporales</taxon>
        <taxon>Micromonosporaceae</taxon>
        <taxon>Micromonospora</taxon>
    </lineage>
</organism>
<accession>A0A917WTR3</accession>
<reference evidence="2" key="2">
    <citation type="submission" date="2020-09" db="EMBL/GenBank/DDBJ databases">
        <authorList>
            <person name="Sun Q."/>
            <person name="Zhou Y."/>
        </authorList>
    </citation>
    <scope>NUCLEOTIDE SEQUENCE</scope>
    <source>
        <strain evidence="2">CGMCC 4.7312</strain>
    </source>
</reference>
<gene>
    <name evidence="2" type="ORF">GCM10011608_11630</name>
</gene>
<reference evidence="2" key="1">
    <citation type="journal article" date="2014" name="Int. J. Syst. Evol. Microbiol.">
        <title>Complete genome sequence of Corynebacterium casei LMG S-19264T (=DSM 44701T), isolated from a smear-ripened cheese.</title>
        <authorList>
            <consortium name="US DOE Joint Genome Institute (JGI-PGF)"/>
            <person name="Walter F."/>
            <person name="Albersmeier A."/>
            <person name="Kalinowski J."/>
            <person name="Ruckert C."/>
        </authorList>
    </citation>
    <scope>NUCLEOTIDE SEQUENCE</scope>
    <source>
        <strain evidence="2">CGMCC 4.7312</strain>
    </source>
</reference>
<comment type="caution">
    <text evidence="2">The sequence shown here is derived from an EMBL/GenBank/DDBJ whole genome shotgun (WGS) entry which is preliminary data.</text>
</comment>
<dbReference type="EMBL" id="BMNB01000004">
    <property type="protein sequence ID" value="GGM28506.1"/>
    <property type="molecule type" value="Genomic_DNA"/>
</dbReference>
<evidence type="ECO:0000313" key="3">
    <source>
        <dbReference type="Proteomes" id="UP000608890"/>
    </source>
</evidence>
<dbReference type="Proteomes" id="UP000608890">
    <property type="component" value="Unassembled WGS sequence"/>
</dbReference>
<feature type="region of interest" description="Disordered" evidence="1">
    <location>
        <begin position="66"/>
        <end position="87"/>
    </location>
</feature>
<evidence type="ECO:0000313" key="2">
    <source>
        <dbReference type="EMBL" id="GGM28506.1"/>
    </source>
</evidence>
<keyword evidence="3" id="KW-1185">Reference proteome</keyword>
<evidence type="ECO:0000256" key="1">
    <source>
        <dbReference type="SAM" id="MobiDB-lite"/>
    </source>
</evidence>
<name>A0A917WTR3_9ACTN</name>
<protein>
    <submittedName>
        <fullName evidence="2">Uncharacterized protein</fullName>
    </submittedName>
</protein>
<dbReference type="AlphaFoldDB" id="A0A917WTR3"/>
<sequence>MVDLEQTLEQVGVLDLRLQDIQQLDLPVHQPLQPTCEADVHLYLLPGYGLASGGARLGADVRSGESMNARGRAGSDRYAGHRRAHQG</sequence>
<proteinExistence type="predicted"/>